<evidence type="ECO:0000313" key="1">
    <source>
        <dbReference type="EMBL" id="QCD55957.1"/>
    </source>
</evidence>
<proteinExistence type="predicted"/>
<dbReference type="Proteomes" id="UP000495940">
    <property type="component" value="Chromosome"/>
</dbReference>
<organism evidence="1 2">
    <name type="scientific">Streptomyces hawaiiensis</name>
    <dbReference type="NCBI Taxonomy" id="67305"/>
    <lineage>
        <taxon>Bacteria</taxon>
        <taxon>Bacillati</taxon>
        <taxon>Actinomycetota</taxon>
        <taxon>Actinomycetes</taxon>
        <taxon>Kitasatosporales</taxon>
        <taxon>Streptomycetaceae</taxon>
        <taxon>Streptomyces</taxon>
    </lineage>
</organism>
<keyword evidence="2" id="KW-1185">Reference proteome</keyword>
<reference evidence="1 2" key="1">
    <citation type="submission" date="2017-06" db="EMBL/GenBank/DDBJ databases">
        <title>Complete Genome Sequence of Streptomyces hawaiiensis NRRL 15010 and insights into acyldepsipeptides biosynthesis.</title>
        <authorList>
            <person name="Mariita R.M."/>
            <person name="Sello J.K."/>
        </authorList>
    </citation>
    <scope>NUCLEOTIDE SEQUENCE [LARGE SCALE GENOMIC DNA]</scope>
    <source>
        <strain evidence="1 2">ATCC 12236</strain>
    </source>
</reference>
<protein>
    <submittedName>
        <fullName evidence="1">Uncharacterized protein</fullName>
    </submittedName>
</protein>
<dbReference type="KEGG" id="shaw:CEB94_14565"/>
<name>A0A6G5RED7_9ACTN</name>
<evidence type="ECO:0000313" key="2">
    <source>
        <dbReference type="Proteomes" id="UP000495940"/>
    </source>
</evidence>
<sequence>MISVAAAVVGGVIAVAHARATAAATDDEGEAEDPGGILAEVARILNQAAAEQDVSSSPPPRPRYAGDVSGYWRYQCLNPRGHAAGNCRHEWRWVNDYTKGAAEQKEEEDAEA</sequence>
<dbReference type="EMBL" id="CP021978">
    <property type="protein sequence ID" value="QCD55957.1"/>
    <property type="molecule type" value="Genomic_DNA"/>
</dbReference>
<dbReference type="AlphaFoldDB" id="A0A6G5RED7"/>
<gene>
    <name evidence="1" type="ORF">CEB94_14565</name>
</gene>
<accession>A0A6G5RED7</accession>